<dbReference type="Proteomes" id="UP000299102">
    <property type="component" value="Unassembled WGS sequence"/>
</dbReference>
<dbReference type="AlphaFoldDB" id="A0A4C1VD62"/>
<protein>
    <submittedName>
        <fullName evidence="1">Uncharacterized protein</fullName>
    </submittedName>
</protein>
<evidence type="ECO:0000313" key="2">
    <source>
        <dbReference type="Proteomes" id="UP000299102"/>
    </source>
</evidence>
<reference evidence="1 2" key="1">
    <citation type="journal article" date="2019" name="Commun. Biol.">
        <title>The bagworm genome reveals a unique fibroin gene that provides high tensile strength.</title>
        <authorList>
            <person name="Kono N."/>
            <person name="Nakamura H."/>
            <person name="Ohtoshi R."/>
            <person name="Tomita M."/>
            <person name="Numata K."/>
            <person name="Arakawa K."/>
        </authorList>
    </citation>
    <scope>NUCLEOTIDE SEQUENCE [LARGE SCALE GENOMIC DNA]</scope>
</reference>
<comment type="caution">
    <text evidence="1">The sequence shown here is derived from an EMBL/GenBank/DDBJ whole genome shotgun (WGS) entry which is preliminary data.</text>
</comment>
<evidence type="ECO:0000313" key="1">
    <source>
        <dbReference type="EMBL" id="GBP35884.1"/>
    </source>
</evidence>
<proteinExistence type="predicted"/>
<gene>
    <name evidence="1" type="ORF">EVAR_23133_1</name>
</gene>
<keyword evidence="2" id="KW-1185">Reference proteome</keyword>
<sequence>MTTVNPPPLFKEKGGEELLNITPSMRRKTESEHVMVVPPKLFDLCHPNVSYYEMLQNATKFGGVGQFYPVDGTNKTILP</sequence>
<name>A0A4C1VD62_EUMVA</name>
<organism evidence="1 2">
    <name type="scientific">Eumeta variegata</name>
    <name type="common">Bagworm moth</name>
    <name type="synonym">Eumeta japonica</name>
    <dbReference type="NCBI Taxonomy" id="151549"/>
    <lineage>
        <taxon>Eukaryota</taxon>
        <taxon>Metazoa</taxon>
        <taxon>Ecdysozoa</taxon>
        <taxon>Arthropoda</taxon>
        <taxon>Hexapoda</taxon>
        <taxon>Insecta</taxon>
        <taxon>Pterygota</taxon>
        <taxon>Neoptera</taxon>
        <taxon>Endopterygota</taxon>
        <taxon>Lepidoptera</taxon>
        <taxon>Glossata</taxon>
        <taxon>Ditrysia</taxon>
        <taxon>Tineoidea</taxon>
        <taxon>Psychidae</taxon>
        <taxon>Oiketicinae</taxon>
        <taxon>Eumeta</taxon>
    </lineage>
</organism>
<dbReference type="EMBL" id="BGZK01000311">
    <property type="protein sequence ID" value="GBP35884.1"/>
    <property type="molecule type" value="Genomic_DNA"/>
</dbReference>
<accession>A0A4C1VD62</accession>